<dbReference type="SMART" id="SM00530">
    <property type="entry name" value="HTH_XRE"/>
    <property type="match status" value="1"/>
</dbReference>
<sequence>MSDVIIISDMDLRSIRKKLHMSQSEFAKEVGISVTTIENVEKGYWLFSPKMKAKVIIYLKVNRFNQETLTRVEENVERKQKALAENIQRLYDNFVFSVGMYQQAPNYARAAYHSTLKQYDALGVDSRERTYLQMNRQTFVEKLDQFLLVNI</sequence>
<dbReference type="PROSITE" id="PS50943">
    <property type="entry name" value="HTH_CROC1"/>
    <property type="match status" value="1"/>
</dbReference>
<dbReference type="Proteomes" id="UP000475928">
    <property type="component" value="Unassembled WGS sequence"/>
</dbReference>
<keyword evidence="3" id="KW-1185">Reference proteome</keyword>
<reference evidence="2 3" key="1">
    <citation type="submission" date="2020-02" db="EMBL/GenBank/DDBJ databases">
        <title>Draft genome sequence of Lactococcus sp. Hs20B0-1.</title>
        <authorList>
            <person name="Noda S."/>
            <person name="Yuki M."/>
            <person name="Ohkuma M."/>
        </authorList>
    </citation>
    <scope>NUCLEOTIDE SEQUENCE [LARGE SCALE GENOMIC DNA]</scope>
    <source>
        <strain evidence="2 3">Hs20B0-1</strain>
    </source>
</reference>
<dbReference type="SUPFAM" id="SSF47413">
    <property type="entry name" value="lambda repressor-like DNA-binding domains"/>
    <property type="match status" value="1"/>
</dbReference>
<dbReference type="Gene3D" id="1.10.260.40">
    <property type="entry name" value="lambda repressor-like DNA-binding domains"/>
    <property type="match status" value="1"/>
</dbReference>
<accession>A0A6A0B8R6</accession>
<dbReference type="InterPro" id="IPR001387">
    <property type="entry name" value="Cro/C1-type_HTH"/>
</dbReference>
<dbReference type="InterPro" id="IPR010982">
    <property type="entry name" value="Lambda_DNA-bd_dom_sf"/>
</dbReference>
<evidence type="ECO:0000259" key="1">
    <source>
        <dbReference type="PROSITE" id="PS50943"/>
    </source>
</evidence>
<dbReference type="RefSeq" id="WP_172356721.1">
    <property type="nucleotide sequence ID" value="NZ_BLLH01000006.1"/>
</dbReference>
<dbReference type="GO" id="GO:0003677">
    <property type="term" value="F:DNA binding"/>
    <property type="evidence" value="ECO:0007669"/>
    <property type="project" value="InterPro"/>
</dbReference>
<evidence type="ECO:0000313" key="2">
    <source>
        <dbReference type="EMBL" id="GFH40831.1"/>
    </source>
</evidence>
<organism evidence="2 3">
    <name type="scientific">Pseudolactococcus insecticola</name>
    <dbReference type="NCBI Taxonomy" id="2709158"/>
    <lineage>
        <taxon>Bacteria</taxon>
        <taxon>Bacillati</taxon>
        <taxon>Bacillota</taxon>
        <taxon>Bacilli</taxon>
        <taxon>Lactobacillales</taxon>
        <taxon>Streptococcaceae</taxon>
        <taxon>Pseudolactococcus</taxon>
    </lineage>
</organism>
<proteinExistence type="predicted"/>
<feature type="domain" description="HTH cro/C1-type" evidence="1">
    <location>
        <begin position="12"/>
        <end position="43"/>
    </location>
</feature>
<protein>
    <recommendedName>
        <fullName evidence="1">HTH cro/C1-type domain-containing protein</fullName>
    </recommendedName>
</protein>
<dbReference type="EMBL" id="BLLH01000006">
    <property type="protein sequence ID" value="GFH40831.1"/>
    <property type="molecule type" value="Genomic_DNA"/>
</dbReference>
<dbReference type="AlphaFoldDB" id="A0A6A0B8R6"/>
<evidence type="ECO:0000313" key="3">
    <source>
        <dbReference type="Proteomes" id="UP000475928"/>
    </source>
</evidence>
<dbReference type="CDD" id="cd00093">
    <property type="entry name" value="HTH_XRE"/>
    <property type="match status" value="1"/>
</dbReference>
<comment type="caution">
    <text evidence="2">The sequence shown here is derived from an EMBL/GenBank/DDBJ whole genome shotgun (WGS) entry which is preliminary data.</text>
</comment>
<gene>
    <name evidence="2" type="ORF">Hs20B_12290</name>
</gene>
<dbReference type="Pfam" id="PF01381">
    <property type="entry name" value="HTH_3"/>
    <property type="match status" value="1"/>
</dbReference>
<name>A0A6A0B8R6_9LACT</name>